<evidence type="ECO:0000313" key="5">
    <source>
        <dbReference type="Proteomes" id="UP000037088"/>
    </source>
</evidence>
<dbReference type="RefSeq" id="WP_052902121.1">
    <property type="nucleotide sequence ID" value="NZ_JRXE01000032.1"/>
</dbReference>
<dbReference type="OrthoDB" id="9256123at2"/>
<dbReference type="EMBL" id="JRXF01000032">
    <property type="protein sequence ID" value="KOC90044.1"/>
    <property type="molecule type" value="Genomic_DNA"/>
</dbReference>
<evidence type="ECO:0000256" key="1">
    <source>
        <dbReference type="SAM" id="MobiDB-lite"/>
    </source>
</evidence>
<evidence type="ECO:0000313" key="4">
    <source>
        <dbReference type="Proteomes" id="UP000036851"/>
    </source>
</evidence>
<sequence>MHIPPISHRQWGVSQQGAEEHHPSEEQDKQRFASLLGLSPKKRDSSSTIAGNRGSDTRNKTFHWEGANGLPMTVDLKLKNALTSSWLRWRLTNGPLAGLEIEACRQSDEMAIRLRAEDLAQLLKRLGSASQLEQQLSRQFNCHVKVEMSHAHSGAE</sequence>
<dbReference type="Proteomes" id="UP000037088">
    <property type="component" value="Unassembled WGS sequence"/>
</dbReference>
<dbReference type="STRING" id="1560201.NG42_18960"/>
<dbReference type="EMBL" id="JRXE01000032">
    <property type="protein sequence ID" value="KOC87782.1"/>
    <property type="molecule type" value="Genomic_DNA"/>
</dbReference>
<feature type="compositionally biased region" description="Basic and acidic residues" evidence="1">
    <location>
        <begin position="18"/>
        <end position="31"/>
    </location>
</feature>
<dbReference type="PATRIC" id="fig|1560201.3.peg.4019"/>
<evidence type="ECO:0000313" key="3">
    <source>
        <dbReference type="EMBL" id="KOC90044.1"/>
    </source>
</evidence>
<accession>A0A0L7SXC9</accession>
<keyword evidence="5" id="KW-1185">Reference proteome</keyword>
<proteinExistence type="predicted"/>
<protein>
    <submittedName>
        <fullName evidence="2">Uncharacterized protein</fullName>
    </submittedName>
</protein>
<dbReference type="Proteomes" id="UP000036851">
    <property type="component" value="Unassembled WGS sequence"/>
</dbReference>
<evidence type="ECO:0000313" key="2">
    <source>
        <dbReference type="EMBL" id="KOC87782.1"/>
    </source>
</evidence>
<reference evidence="4 5" key="1">
    <citation type="journal article" date="2015" name="Int. J. Syst. Evol. Microbiol.">
        <title>Erwinia iniecta sp. nov., isolated from Russian wheat aphids (Diuraphis noxia).</title>
        <authorList>
            <person name="Campillo T."/>
            <person name="Luna E."/>
            <person name="Portier P."/>
            <person name="Fischer-Le Saux M."/>
            <person name="Lapitan N."/>
            <person name="Tisserat N.A."/>
            <person name="Leach J.E."/>
        </authorList>
    </citation>
    <scope>NUCLEOTIDE SEQUENCE [LARGE SCALE GENOMIC DNA]</scope>
    <source>
        <strain evidence="2 5">B120</strain>
        <strain evidence="3 4">B149</strain>
    </source>
</reference>
<feature type="region of interest" description="Disordered" evidence="1">
    <location>
        <begin position="1"/>
        <end position="60"/>
    </location>
</feature>
<name>A0A0L7SXC9_9GAMM</name>
<comment type="caution">
    <text evidence="2">The sequence shown here is derived from an EMBL/GenBank/DDBJ whole genome shotgun (WGS) entry which is preliminary data.</text>
</comment>
<dbReference type="AlphaFoldDB" id="A0A0L7SXC9"/>
<gene>
    <name evidence="2" type="ORF">NG42_18960</name>
    <name evidence="3" type="ORF">NG43_17795</name>
</gene>
<organism evidence="2 5">
    <name type="scientific">Winslowiella iniecta</name>
    <dbReference type="NCBI Taxonomy" id="1560201"/>
    <lineage>
        <taxon>Bacteria</taxon>
        <taxon>Pseudomonadati</taxon>
        <taxon>Pseudomonadota</taxon>
        <taxon>Gammaproteobacteria</taxon>
        <taxon>Enterobacterales</taxon>
        <taxon>Erwiniaceae</taxon>
        <taxon>Winslowiella</taxon>
    </lineage>
</organism>